<dbReference type="Proteomes" id="UP001589740">
    <property type="component" value="Unassembled WGS sequence"/>
</dbReference>
<protein>
    <recommendedName>
        <fullName evidence="4">Competence protein CoiA-like protein</fullName>
    </recommendedName>
</protein>
<evidence type="ECO:0000256" key="1">
    <source>
        <dbReference type="SAM" id="MobiDB-lite"/>
    </source>
</evidence>
<evidence type="ECO:0000313" key="3">
    <source>
        <dbReference type="Proteomes" id="UP001589740"/>
    </source>
</evidence>
<accession>A0ABV5Z282</accession>
<feature type="region of interest" description="Disordered" evidence="1">
    <location>
        <begin position="131"/>
        <end position="168"/>
    </location>
</feature>
<evidence type="ECO:0008006" key="4">
    <source>
        <dbReference type="Google" id="ProtNLM"/>
    </source>
</evidence>
<feature type="compositionally biased region" description="Basic and acidic residues" evidence="1">
    <location>
        <begin position="89"/>
        <end position="108"/>
    </location>
</feature>
<sequence>MNSRIIQLAIPTDDDALEYLKTTRDDGDVKVTAITAKTLYPDKIKSNKNFVCPTAGCTAPLTCRSIKEIHVNQPTFVDQSRVINLHTIDCKHHPDNRGKEEAKSRESESYASHFSSGRTISSLSRLNGFAPPTTYSTKNNVSGTSRVKSGNSLQADGEGEKSKKKKGVMHRLSTLQQHAELYVDDPDFRIINQSVGDAIPIREMFTGIEDNVLHADQHLKETLTIYTGRAYLAETRNELVIAVRFKNKVRVEGRGYRPSMIISREYFKEEYDDIYEAFINGEQYEFDVFTTLPFLLNDEYLNFSSYIVSKQINPFGDELYSNFYIR</sequence>
<evidence type="ECO:0000313" key="2">
    <source>
        <dbReference type="EMBL" id="MFB9860146.1"/>
    </source>
</evidence>
<proteinExistence type="predicted"/>
<comment type="caution">
    <text evidence="2">The sequence shown here is derived from an EMBL/GenBank/DDBJ whole genome shotgun (WGS) entry which is preliminary data.</text>
</comment>
<name>A0ABV5Z282_9STAP</name>
<feature type="region of interest" description="Disordered" evidence="1">
    <location>
        <begin position="89"/>
        <end position="114"/>
    </location>
</feature>
<dbReference type="RefSeq" id="WP_380569741.1">
    <property type="nucleotide sequence ID" value="NZ_JBHMAH010000007.1"/>
</dbReference>
<reference evidence="2 3" key="1">
    <citation type="submission" date="2024-09" db="EMBL/GenBank/DDBJ databases">
        <authorList>
            <person name="Sun Q."/>
            <person name="Mori K."/>
        </authorList>
    </citation>
    <scope>NUCLEOTIDE SEQUENCE [LARGE SCALE GENOMIC DNA]</scope>
    <source>
        <strain evidence="2 3">JCM 12822</strain>
    </source>
</reference>
<feature type="compositionally biased region" description="Polar residues" evidence="1">
    <location>
        <begin position="133"/>
        <end position="154"/>
    </location>
</feature>
<dbReference type="EMBL" id="JBHMAH010000007">
    <property type="protein sequence ID" value="MFB9860146.1"/>
    <property type="molecule type" value="Genomic_DNA"/>
</dbReference>
<gene>
    <name evidence="2" type="ORF">ACFFLE_03360</name>
</gene>
<organism evidence="2 3">
    <name type="scientific">Salinicoccus siamensis</name>
    <dbReference type="NCBI Taxonomy" id="381830"/>
    <lineage>
        <taxon>Bacteria</taxon>
        <taxon>Bacillati</taxon>
        <taxon>Bacillota</taxon>
        <taxon>Bacilli</taxon>
        <taxon>Bacillales</taxon>
        <taxon>Staphylococcaceae</taxon>
        <taxon>Salinicoccus</taxon>
    </lineage>
</organism>
<keyword evidence="3" id="KW-1185">Reference proteome</keyword>